<evidence type="ECO:0000313" key="2">
    <source>
        <dbReference type="EMBL" id="MED6146474.1"/>
    </source>
</evidence>
<proteinExistence type="predicted"/>
<evidence type="ECO:0000313" key="3">
    <source>
        <dbReference type="Proteomes" id="UP001341840"/>
    </source>
</evidence>
<feature type="region of interest" description="Disordered" evidence="1">
    <location>
        <begin position="298"/>
        <end position="317"/>
    </location>
</feature>
<dbReference type="Proteomes" id="UP001341840">
    <property type="component" value="Unassembled WGS sequence"/>
</dbReference>
<name>A0ABU6TD66_9FABA</name>
<feature type="region of interest" description="Disordered" evidence="1">
    <location>
        <begin position="1"/>
        <end position="27"/>
    </location>
</feature>
<dbReference type="PANTHER" id="PTHR34835">
    <property type="entry name" value="OS07G0283600 PROTEIN-RELATED"/>
    <property type="match status" value="1"/>
</dbReference>
<feature type="compositionally biased region" description="Basic residues" evidence="1">
    <location>
        <begin position="298"/>
        <end position="310"/>
    </location>
</feature>
<sequence length="494" mass="56175">MATKTIAKKQKGSGKKKQYNKSNRTRCSPSDVAKLLEKLSYEQKTVFQSCFHSIFEENGDRDKSNSEENTRKFKRAFILYIEKTFLYATNSTPLSPKHFLAIVNIDNSKQMNWARHVRSFLLDGITKMRWKNSKGVEGCVFALLIIYLHETHLGEDSEDDEARPPWLSYWRGDTLKERLKLEKKDSTNQIQSEQSLKMTIDPPPQGVAAAIDGVLVTPPDSGIAVVQATSAEEELIRREMSKSITNLMVEKHVDKGVIGQKESVIEELTHRHWESNRLQNCFLMFLCILGTMATKTTAKKQKGSGKKKQYNKSNRTRCSPSDVAKLLEKLSCEQNTVVRDMSFGALENLSILNIIQKMMMELVDCFNTNENSIRTTLGRITLDAISDERKAAVNSFKGASIVSLKKMNTFLCATNSTPLSPKHFLAIVNVDNSKQMNWARHVCSFLLDGITEMRWKNSKGVEGCVFALLIIYLHETHLREESEDDEARPPWLSY</sequence>
<accession>A0ABU6TD66</accession>
<protein>
    <submittedName>
        <fullName evidence="2">Uncharacterized protein</fullName>
    </submittedName>
</protein>
<feature type="compositionally biased region" description="Basic residues" evidence="1">
    <location>
        <begin position="1"/>
        <end position="19"/>
    </location>
</feature>
<evidence type="ECO:0000256" key="1">
    <source>
        <dbReference type="SAM" id="MobiDB-lite"/>
    </source>
</evidence>
<dbReference type="PANTHER" id="PTHR34835:SF34">
    <property type="entry name" value="OS08G0555500 PROTEIN"/>
    <property type="match status" value="1"/>
</dbReference>
<reference evidence="2 3" key="1">
    <citation type="journal article" date="2023" name="Plants (Basel)">
        <title>Bridging the Gap: Combining Genomics and Transcriptomics Approaches to Understand Stylosanthes scabra, an Orphan Legume from the Brazilian Caatinga.</title>
        <authorList>
            <person name="Ferreira-Neto J.R.C."/>
            <person name="da Silva M.D."/>
            <person name="Binneck E."/>
            <person name="de Melo N.F."/>
            <person name="da Silva R.H."/>
            <person name="de Melo A.L.T.M."/>
            <person name="Pandolfi V."/>
            <person name="Bustamante F.O."/>
            <person name="Brasileiro-Vidal A.C."/>
            <person name="Benko-Iseppon A.M."/>
        </authorList>
    </citation>
    <scope>NUCLEOTIDE SEQUENCE [LARGE SCALE GENOMIC DNA]</scope>
    <source>
        <tissue evidence="2">Leaves</tissue>
    </source>
</reference>
<dbReference type="EMBL" id="JASCZI010090783">
    <property type="protein sequence ID" value="MED6146474.1"/>
    <property type="molecule type" value="Genomic_DNA"/>
</dbReference>
<gene>
    <name evidence="2" type="ORF">PIB30_034702</name>
</gene>
<comment type="caution">
    <text evidence="2">The sequence shown here is derived from an EMBL/GenBank/DDBJ whole genome shotgun (WGS) entry which is preliminary data.</text>
</comment>
<organism evidence="2 3">
    <name type="scientific">Stylosanthes scabra</name>
    <dbReference type="NCBI Taxonomy" id="79078"/>
    <lineage>
        <taxon>Eukaryota</taxon>
        <taxon>Viridiplantae</taxon>
        <taxon>Streptophyta</taxon>
        <taxon>Embryophyta</taxon>
        <taxon>Tracheophyta</taxon>
        <taxon>Spermatophyta</taxon>
        <taxon>Magnoliopsida</taxon>
        <taxon>eudicotyledons</taxon>
        <taxon>Gunneridae</taxon>
        <taxon>Pentapetalae</taxon>
        <taxon>rosids</taxon>
        <taxon>fabids</taxon>
        <taxon>Fabales</taxon>
        <taxon>Fabaceae</taxon>
        <taxon>Papilionoideae</taxon>
        <taxon>50 kb inversion clade</taxon>
        <taxon>dalbergioids sensu lato</taxon>
        <taxon>Dalbergieae</taxon>
        <taxon>Pterocarpus clade</taxon>
        <taxon>Stylosanthes</taxon>
    </lineage>
</organism>
<keyword evidence="3" id="KW-1185">Reference proteome</keyword>